<evidence type="ECO:0000259" key="5">
    <source>
        <dbReference type="PROSITE" id="PS51078"/>
    </source>
</evidence>
<gene>
    <name evidence="6" type="ORF">BEN30_10635</name>
</gene>
<reference evidence="7" key="1">
    <citation type="submission" date="2016-07" db="EMBL/GenBank/DDBJ databases">
        <authorList>
            <person name="Florea S."/>
            <person name="Webb J.S."/>
            <person name="Jaromczyk J."/>
            <person name="Schardl C.L."/>
        </authorList>
    </citation>
    <scope>NUCLEOTIDE SEQUENCE [LARGE SCALE GENOMIC DNA]</scope>
    <source>
        <strain evidence="7">MV-1</strain>
    </source>
</reference>
<dbReference type="PROSITE" id="PS51077">
    <property type="entry name" value="HTH_ICLR"/>
    <property type="match status" value="1"/>
</dbReference>
<keyword evidence="2" id="KW-0238">DNA-binding</keyword>
<dbReference type="GO" id="GO:0003677">
    <property type="term" value="F:DNA binding"/>
    <property type="evidence" value="ECO:0007669"/>
    <property type="project" value="UniProtKB-KW"/>
</dbReference>
<dbReference type="PANTHER" id="PTHR30136">
    <property type="entry name" value="HELIX-TURN-HELIX TRANSCRIPTIONAL REGULATOR, ICLR FAMILY"/>
    <property type="match status" value="1"/>
</dbReference>
<dbReference type="AlphaFoldDB" id="A0A1E5Q7P4"/>
<dbReference type="InterPro" id="IPR029016">
    <property type="entry name" value="GAF-like_dom_sf"/>
</dbReference>
<dbReference type="SUPFAM" id="SSF55781">
    <property type="entry name" value="GAF domain-like"/>
    <property type="match status" value="1"/>
</dbReference>
<dbReference type="Gene3D" id="1.10.10.10">
    <property type="entry name" value="Winged helix-like DNA-binding domain superfamily/Winged helix DNA-binding domain"/>
    <property type="match status" value="1"/>
</dbReference>
<dbReference type="Proteomes" id="UP000095347">
    <property type="component" value="Unassembled WGS sequence"/>
</dbReference>
<evidence type="ECO:0000259" key="4">
    <source>
        <dbReference type="PROSITE" id="PS51077"/>
    </source>
</evidence>
<dbReference type="InterPro" id="IPR014757">
    <property type="entry name" value="Tscrpt_reg_IclR_C"/>
</dbReference>
<dbReference type="Gene3D" id="3.30.450.40">
    <property type="match status" value="1"/>
</dbReference>
<dbReference type="STRING" id="28181.BEN30_10635"/>
<dbReference type="SUPFAM" id="SSF46785">
    <property type="entry name" value="Winged helix' DNA-binding domain"/>
    <property type="match status" value="1"/>
</dbReference>
<dbReference type="InterPro" id="IPR050707">
    <property type="entry name" value="HTH_MetabolicPath_Reg"/>
</dbReference>
<dbReference type="Pfam" id="PF01614">
    <property type="entry name" value="IclR_C"/>
    <property type="match status" value="1"/>
</dbReference>
<dbReference type="GO" id="GO:0003700">
    <property type="term" value="F:DNA-binding transcription factor activity"/>
    <property type="evidence" value="ECO:0007669"/>
    <property type="project" value="TreeGrafter"/>
</dbReference>
<feature type="domain" description="HTH iclR-type" evidence="4">
    <location>
        <begin position="9"/>
        <end position="71"/>
    </location>
</feature>
<evidence type="ECO:0008006" key="8">
    <source>
        <dbReference type="Google" id="ProtNLM"/>
    </source>
</evidence>
<dbReference type="Pfam" id="PF09339">
    <property type="entry name" value="HTH_IclR"/>
    <property type="match status" value="1"/>
</dbReference>
<comment type="caution">
    <text evidence="6">The sequence shown here is derived from an EMBL/GenBank/DDBJ whole genome shotgun (WGS) entry which is preliminary data.</text>
</comment>
<dbReference type="EMBL" id="MCGG01000026">
    <property type="protein sequence ID" value="OEJ67020.1"/>
    <property type="molecule type" value="Genomic_DNA"/>
</dbReference>
<dbReference type="InterPro" id="IPR036388">
    <property type="entry name" value="WH-like_DNA-bd_sf"/>
</dbReference>
<name>A0A1E5Q7P4_9PROT</name>
<dbReference type="SMART" id="SM00346">
    <property type="entry name" value="HTH_ICLR"/>
    <property type="match status" value="1"/>
</dbReference>
<evidence type="ECO:0000256" key="3">
    <source>
        <dbReference type="ARBA" id="ARBA00023163"/>
    </source>
</evidence>
<sequence>MGEHGGGQVQSLCRALSILNVIADKAHGMTMTEIAQSTSLPMSTAHRLLTTLQHERYVRYDPEQSLWKMGVQAFIIGNAFVQSRDIISTSMPFMVALMEKSGETTNLAVADQGECIYLAQVECHQMMRMQAKPGSRVPIHSSAVGKALLAAMPGEKAKKFIQMREFERATDNTVIDQKALCKEIEQVREIGFAYDDEEHCVGLRCVASPIFDEFGEPIAAVSLSGPLARVSDSRFPILGAMVKEAAEDITAAMGGKKPKNVSTSFCR</sequence>
<dbReference type="PROSITE" id="PS51078">
    <property type="entry name" value="ICLR_ED"/>
    <property type="match status" value="1"/>
</dbReference>
<proteinExistence type="predicted"/>
<dbReference type="GO" id="GO:0045892">
    <property type="term" value="P:negative regulation of DNA-templated transcription"/>
    <property type="evidence" value="ECO:0007669"/>
    <property type="project" value="TreeGrafter"/>
</dbReference>
<dbReference type="InterPro" id="IPR036390">
    <property type="entry name" value="WH_DNA-bd_sf"/>
</dbReference>
<keyword evidence="7" id="KW-1185">Reference proteome</keyword>
<evidence type="ECO:0000313" key="7">
    <source>
        <dbReference type="Proteomes" id="UP000095347"/>
    </source>
</evidence>
<protein>
    <recommendedName>
        <fullName evidence="8">IclR family transcriptional regulator</fullName>
    </recommendedName>
</protein>
<dbReference type="FunFam" id="1.10.10.10:FF:000056">
    <property type="entry name" value="IclR family transcriptional regulator"/>
    <property type="match status" value="1"/>
</dbReference>
<dbReference type="PANTHER" id="PTHR30136:SF24">
    <property type="entry name" value="HTH-TYPE TRANSCRIPTIONAL REPRESSOR ALLR"/>
    <property type="match status" value="1"/>
</dbReference>
<keyword evidence="1" id="KW-0805">Transcription regulation</keyword>
<dbReference type="InterPro" id="IPR005471">
    <property type="entry name" value="Tscrpt_reg_IclR_N"/>
</dbReference>
<evidence type="ECO:0000256" key="1">
    <source>
        <dbReference type="ARBA" id="ARBA00023015"/>
    </source>
</evidence>
<accession>A0A1E5Q7P4</accession>
<keyword evidence="3" id="KW-0804">Transcription</keyword>
<evidence type="ECO:0000256" key="2">
    <source>
        <dbReference type="ARBA" id="ARBA00023125"/>
    </source>
</evidence>
<organism evidence="6 7">
    <name type="scientific">Magnetovibrio blakemorei</name>
    <dbReference type="NCBI Taxonomy" id="28181"/>
    <lineage>
        <taxon>Bacteria</taxon>
        <taxon>Pseudomonadati</taxon>
        <taxon>Pseudomonadota</taxon>
        <taxon>Alphaproteobacteria</taxon>
        <taxon>Rhodospirillales</taxon>
        <taxon>Magnetovibrionaceae</taxon>
        <taxon>Magnetovibrio</taxon>
    </lineage>
</organism>
<feature type="domain" description="IclR-ED" evidence="5">
    <location>
        <begin position="72"/>
        <end position="255"/>
    </location>
</feature>
<evidence type="ECO:0000313" key="6">
    <source>
        <dbReference type="EMBL" id="OEJ67020.1"/>
    </source>
</evidence>